<evidence type="ECO:0000256" key="7">
    <source>
        <dbReference type="PROSITE-ProRule" id="PRU01360"/>
    </source>
</evidence>
<dbReference type="EMBL" id="JPIT01000016">
    <property type="protein sequence ID" value="KIO46159.1"/>
    <property type="molecule type" value="Genomic_DNA"/>
</dbReference>
<dbReference type="InterPro" id="IPR037066">
    <property type="entry name" value="Plug_dom_sf"/>
</dbReference>
<reference evidence="9 12" key="1">
    <citation type="submission" date="2014-07" db="EMBL/GenBank/DDBJ databases">
        <title>Porphyromonadaceae bacterium OUH 308042 = ATCC BAA-2681 = DSM 28342 draft genome.</title>
        <authorList>
            <person name="Sydenham T.V."/>
            <person name="Hasman H."/>
            <person name="Justensen U.S."/>
        </authorList>
    </citation>
    <scope>NUCLEOTIDE SEQUENCE [LARGE SCALE GENOMIC DNA]</scope>
    <source>
        <strain evidence="9 12">OUH 308042</strain>
    </source>
</reference>
<keyword evidence="3 7" id="KW-1134">Transmembrane beta strand</keyword>
<name>A0A0C3RB70_9PORP</name>
<dbReference type="NCBIfam" id="TIGR04057">
    <property type="entry name" value="SusC_RagA_signa"/>
    <property type="match status" value="1"/>
</dbReference>
<dbReference type="Proteomes" id="UP000031937">
    <property type="component" value="Unassembled WGS sequence"/>
</dbReference>
<proteinExistence type="inferred from homology"/>
<comment type="subcellular location">
    <subcellularLocation>
        <location evidence="1 7">Cell outer membrane</location>
        <topology evidence="1 7">Multi-pass membrane protein</topology>
    </subcellularLocation>
</comment>
<dbReference type="InterPro" id="IPR012910">
    <property type="entry name" value="Plug_dom"/>
</dbReference>
<feature type="domain" description="Secretin/TonB short N-terminal" evidence="8">
    <location>
        <begin position="69"/>
        <end position="120"/>
    </location>
</feature>
<comment type="caution">
    <text evidence="9">The sequence shown here is derived from an EMBL/GenBank/DDBJ whole genome shotgun (WGS) entry which is preliminary data.</text>
</comment>
<dbReference type="InterPro" id="IPR039426">
    <property type="entry name" value="TonB-dep_rcpt-like"/>
</dbReference>
<dbReference type="EMBL" id="JPIU01000049">
    <property type="protein sequence ID" value="KIO42906.1"/>
    <property type="molecule type" value="Genomic_DNA"/>
</dbReference>
<dbReference type="Pfam" id="PF07660">
    <property type="entry name" value="STN"/>
    <property type="match status" value="1"/>
</dbReference>
<keyword evidence="6 7" id="KW-0998">Cell outer membrane</keyword>
<dbReference type="GO" id="GO:0009279">
    <property type="term" value="C:cell outer membrane"/>
    <property type="evidence" value="ECO:0007669"/>
    <property type="project" value="UniProtKB-SubCell"/>
</dbReference>
<evidence type="ECO:0000256" key="2">
    <source>
        <dbReference type="ARBA" id="ARBA00022448"/>
    </source>
</evidence>
<reference evidence="10 11" key="2">
    <citation type="submission" date="2014-07" db="EMBL/GenBank/DDBJ databases">
        <title>Porphyromonadaceae bacterium OUH 334697 = ATCC BAA-2682 = DSM 28341 draft genome.</title>
        <authorList>
            <person name="Sydenham T.V."/>
            <person name="Hasman H."/>
            <person name="Justesen U.S."/>
        </authorList>
    </citation>
    <scope>NUCLEOTIDE SEQUENCE [LARGE SCALE GENOMIC DNA]</scope>
    <source>
        <strain evidence="10 11">OUH 334697</strain>
    </source>
</reference>
<dbReference type="InterPro" id="IPR008969">
    <property type="entry name" value="CarboxyPept-like_regulatory"/>
</dbReference>
<dbReference type="InterPro" id="IPR023996">
    <property type="entry name" value="TonB-dep_OMP_SusC/RagA"/>
</dbReference>
<dbReference type="Gene3D" id="2.40.170.20">
    <property type="entry name" value="TonB-dependent receptor, beta-barrel domain"/>
    <property type="match status" value="1"/>
</dbReference>
<dbReference type="AlphaFoldDB" id="A0A0C3RB70"/>
<dbReference type="Gene3D" id="2.60.40.1120">
    <property type="entry name" value="Carboxypeptidase-like, regulatory domain"/>
    <property type="match status" value="1"/>
</dbReference>
<protein>
    <submittedName>
        <fullName evidence="9">Collagen-binding protein</fullName>
    </submittedName>
</protein>
<comment type="similarity">
    <text evidence="7">Belongs to the TonB-dependent receptor family.</text>
</comment>
<accession>A0A0C3RB70</accession>
<evidence type="ECO:0000313" key="9">
    <source>
        <dbReference type="EMBL" id="KIO42906.1"/>
    </source>
</evidence>
<evidence type="ECO:0000259" key="8">
    <source>
        <dbReference type="SMART" id="SM00965"/>
    </source>
</evidence>
<evidence type="ECO:0000256" key="5">
    <source>
        <dbReference type="ARBA" id="ARBA00023136"/>
    </source>
</evidence>
<keyword evidence="9" id="KW-0176">Collagen</keyword>
<dbReference type="Proteomes" id="UP000031980">
    <property type="component" value="Unassembled WGS sequence"/>
</dbReference>
<dbReference type="OrthoDB" id="1095312at2"/>
<sequence length="1144" mass="130051">MKKNGIGVFDENQRLLKMRFIFKRCVLLLFMSVFFLQVNAAQQVVKLTMNMKDATIDEIITNMSKETSYRFLYQVEEVLKYGKRDLNVKNAALEEVLNQLLKGTSLSYEIQNEVVIITPVKDEKKEEKKRVIKGKVIDTQKIPLPGVTVVIKGTTLGVSTDLDGKFTIEIPKQDTTILVFTFIGMEKVEHRLSKDPKDDEKELVITMKEEVKEVEEVVVTGYANIKKESFTGSSVSIKREDLLKVSKTNVIKALSTFDPSFRIQQSNKWGSDPNAVPEMYIRGRSGIGVKDLDKDALSKSSLKNNPNLPVFIMDGFEVSVQKVYDMDPMRIENIQILKDASATAMYGSRAANGVVVITTVAPKPGEVVITYSLTGEIEMPDLSDYNLANAAEKLEIEKRAGLYDPNIAFGGTWTQAMNAYNERLVRVKEGVTTDWLSLPLRNAFMHKHSLSVEGGNKDLRYGLDVSYKNDNGVMKDSYRDNLDLGFHVDYRIGNWLQVVNYIEYTYTDAQDSPYGDFSDYSHLQPYDRPYDKQGNLIQELEFSKMRNNDGRGKNNPLYEALLNNFQYDKSDTFIERLMAQIYVTDHFQLKGQFAITKTISKNERFIDPKSSNISSTEFMGDLYITKGESTKWDAQVGAYYSKVLGNAHALNASLVMNATNTKTESTSSHYRGFPSGEYHSPNFAAEVYNKPSKSENLTRLVGFLLLANYTWNDIYLADLSVRFDGSSEFGLDQKWAPFWSGGLGINVHNYSFLKGNEVITRLKLRGSYGQTGKTNFAPYNAKTIYKTFDRWYIAGFGVALRALGNKDLKWETTNKMNIGTDLGFWNERIALNFDYYRDKTVDLITDVTLPGSSGFTSYKSNMGETLNEGFEIRTQFDVVKDGNWYVALWGNMSHNKNKILKISDALRQYNNQVDDYYADAEESQESVAWWDKTMEEYAKPLMKYEEGASLTSIYGVRSLGIDPTTGKELYLYRNGQVSNQWKASQQVVLGNTEPDASGSFGVNATYKGFSLFASFSYEWGKQIYNETLVNSVENADIENSNVDKRVLTQRWEKPGDIAPLKDIKNRDAVTLPTSRFVQDENVLSLSTLTLSYDFNQDLLRKIYLRTLNLEFQMNDIFRLSSVKQERGTSYPFARSINFTLRATF</sequence>
<dbReference type="Pfam" id="PF07715">
    <property type="entry name" value="Plug"/>
    <property type="match status" value="1"/>
</dbReference>
<dbReference type="InterPro" id="IPR011662">
    <property type="entry name" value="Secretin/TonB_short_N"/>
</dbReference>
<dbReference type="RefSeq" id="WP_082027572.1">
    <property type="nucleotide sequence ID" value="NZ_JPIT01000016.1"/>
</dbReference>
<evidence type="ECO:0000313" key="11">
    <source>
        <dbReference type="Proteomes" id="UP000031937"/>
    </source>
</evidence>
<evidence type="ECO:0000256" key="3">
    <source>
        <dbReference type="ARBA" id="ARBA00022452"/>
    </source>
</evidence>
<evidence type="ECO:0000313" key="12">
    <source>
        <dbReference type="Proteomes" id="UP000031980"/>
    </source>
</evidence>
<keyword evidence="4 7" id="KW-0812">Transmembrane</keyword>
<keyword evidence="12" id="KW-1185">Reference proteome</keyword>
<evidence type="ECO:0000256" key="6">
    <source>
        <dbReference type="ARBA" id="ARBA00023237"/>
    </source>
</evidence>
<evidence type="ECO:0000313" key="10">
    <source>
        <dbReference type="EMBL" id="KIO46159.1"/>
    </source>
</evidence>
<dbReference type="SMART" id="SM00965">
    <property type="entry name" value="STN"/>
    <property type="match status" value="1"/>
</dbReference>
<dbReference type="InterPro" id="IPR036942">
    <property type="entry name" value="Beta-barrel_TonB_sf"/>
</dbReference>
<dbReference type="SUPFAM" id="SSF49464">
    <property type="entry name" value="Carboxypeptidase regulatory domain-like"/>
    <property type="match status" value="1"/>
</dbReference>
<gene>
    <name evidence="9" type="ORF">BA92_13670</name>
    <name evidence="10" type="ORF">IE90_04990</name>
</gene>
<evidence type="ECO:0000256" key="4">
    <source>
        <dbReference type="ARBA" id="ARBA00022692"/>
    </source>
</evidence>
<dbReference type="PROSITE" id="PS52016">
    <property type="entry name" value="TONB_DEPENDENT_REC_3"/>
    <property type="match status" value="1"/>
</dbReference>
<dbReference type="NCBIfam" id="TIGR04056">
    <property type="entry name" value="OMP_RagA_SusC"/>
    <property type="match status" value="1"/>
</dbReference>
<dbReference type="SUPFAM" id="SSF56935">
    <property type="entry name" value="Porins"/>
    <property type="match status" value="1"/>
</dbReference>
<keyword evidence="5 7" id="KW-0472">Membrane</keyword>
<evidence type="ECO:0000256" key="1">
    <source>
        <dbReference type="ARBA" id="ARBA00004571"/>
    </source>
</evidence>
<keyword evidence="2 7" id="KW-0813">Transport</keyword>
<organism evidence="9 12">
    <name type="scientific">Sanguibacteroides justesenii</name>
    <dbReference type="NCBI Taxonomy" id="1547597"/>
    <lineage>
        <taxon>Bacteria</taxon>
        <taxon>Pseudomonadati</taxon>
        <taxon>Bacteroidota</taxon>
        <taxon>Bacteroidia</taxon>
        <taxon>Bacteroidales</taxon>
        <taxon>Porphyromonadaceae</taxon>
        <taxon>Sanguibacteroides</taxon>
    </lineage>
</organism>
<dbReference type="Gene3D" id="2.170.130.10">
    <property type="entry name" value="TonB-dependent receptor, plug domain"/>
    <property type="match status" value="1"/>
</dbReference>
<dbReference type="InterPro" id="IPR023997">
    <property type="entry name" value="TonB-dep_OMP_SusC/RagA_CS"/>
</dbReference>
<dbReference type="Pfam" id="PF13715">
    <property type="entry name" value="CarbopepD_reg_2"/>
    <property type="match status" value="1"/>
</dbReference>